<comment type="subunit">
    <text evidence="3">Dodecamer. Interacts with BFSP2 and VIM.</text>
</comment>
<dbReference type="GO" id="GO:0005737">
    <property type="term" value="C:cytoplasm"/>
    <property type="evidence" value="ECO:0000318"/>
    <property type="project" value="GO_Central"/>
</dbReference>
<dbReference type="HOGENOM" id="CLU_017290_0_2_1"/>
<evidence type="ECO:0000256" key="5">
    <source>
        <dbReference type="ARBA" id="ARBA00042675"/>
    </source>
</evidence>
<dbReference type="InParanoid" id="T1FNT9"/>
<proteinExistence type="inferred from homology"/>
<evidence type="ECO:0000256" key="3">
    <source>
        <dbReference type="ARBA" id="ARBA00038790"/>
    </source>
</evidence>
<comment type="function">
    <text evidence="2">May act as a component of the cytoskeleton or as a chaperone for the reorganization of intermediate filament proteins during terminal differentiation in the lens. Does not seem to have enzymatic activity.</text>
</comment>
<dbReference type="SMART" id="SM01230">
    <property type="entry name" value="Gln-synt_C"/>
    <property type="match status" value="1"/>
</dbReference>
<dbReference type="GO" id="GO:0003824">
    <property type="term" value="F:catalytic activity"/>
    <property type="evidence" value="ECO:0007669"/>
    <property type="project" value="InterPro"/>
</dbReference>
<reference evidence="9 11" key="2">
    <citation type="journal article" date="2013" name="Nature">
        <title>Insights into bilaterian evolution from three spiralian genomes.</title>
        <authorList>
            <person name="Simakov O."/>
            <person name="Marletaz F."/>
            <person name="Cho S.J."/>
            <person name="Edsinger-Gonzales E."/>
            <person name="Havlak P."/>
            <person name="Hellsten U."/>
            <person name="Kuo D.H."/>
            <person name="Larsson T."/>
            <person name="Lv J."/>
            <person name="Arendt D."/>
            <person name="Savage R."/>
            <person name="Osoegawa K."/>
            <person name="de Jong P."/>
            <person name="Grimwood J."/>
            <person name="Chapman J.A."/>
            <person name="Shapiro H."/>
            <person name="Aerts A."/>
            <person name="Otillar R.P."/>
            <person name="Terry A.Y."/>
            <person name="Boore J.L."/>
            <person name="Grigoriev I.V."/>
            <person name="Lindberg D.R."/>
            <person name="Seaver E.C."/>
            <person name="Weisblat D.A."/>
            <person name="Putnam N.H."/>
            <person name="Rokhsar D.S."/>
        </authorList>
    </citation>
    <scope>NUCLEOTIDE SEQUENCE</scope>
</reference>
<feature type="domain" description="GS catalytic" evidence="8">
    <location>
        <begin position="138"/>
        <end position="482"/>
    </location>
</feature>
<evidence type="ECO:0000313" key="11">
    <source>
        <dbReference type="Proteomes" id="UP000015101"/>
    </source>
</evidence>
<comment type="similarity">
    <text evidence="1 6 7">Belongs to the glutamine synthetase family.</text>
</comment>
<gene>
    <name evidence="10" type="primary">20210486</name>
    <name evidence="9" type="ORF">HELRODRAFT_186218</name>
</gene>
<dbReference type="OMA" id="WAWAPVD"/>
<dbReference type="EMBL" id="KB097768">
    <property type="protein sequence ID" value="ESN90164.1"/>
    <property type="molecule type" value="Genomic_DNA"/>
</dbReference>
<dbReference type="PROSITE" id="PS51987">
    <property type="entry name" value="GS_CATALYTIC"/>
    <property type="match status" value="1"/>
</dbReference>
<evidence type="ECO:0000256" key="2">
    <source>
        <dbReference type="ARBA" id="ARBA00037583"/>
    </source>
</evidence>
<evidence type="ECO:0000256" key="7">
    <source>
        <dbReference type="RuleBase" id="RU000384"/>
    </source>
</evidence>
<dbReference type="SUPFAM" id="SSF54368">
    <property type="entry name" value="Glutamine synthetase, N-terminal domain"/>
    <property type="match status" value="1"/>
</dbReference>
<dbReference type="eggNOG" id="KOG0683">
    <property type="taxonomic scope" value="Eukaryota"/>
</dbReference>
<dbReference type="FunFam" id="3.30.590.10:FF:000021">
    <property type="entry name" value="Uncharacterized protein"/>
    <property type="match status" value="1"/>
</dbReference>
<dbReference type="PANTHER" id="PTHR43407">
    <property type="entry name" value="GLUTAMINE SYNTHETASE"/>
    <property type="match status" value="1"/>
</dbReference>
<accession>T1FNT9</accession>
<organism evidence="10 11">
    <name type="scientific">Helobdella robusta</name>
    <name type="common">Californian leech</name>
    <dbReference type="NCBI Taxonomy" id="6412"/>
    <lineage>
        <taxon>Eukaryota</taxon>
        <taxon>Metazoa</taxon>
        <taxon>Spiralia</taxon>
        <taxon>Lophotrochozoa</taxon>
        <taxon>Annelida</taxon>
        <taxon>Clitellata</taxon>
        <taxon>Hirudinea</taxon>
        <taxon>Rhynchobdellida</taxon>
        <taxon>Glossiphoniidae</taxon>
        <taxon>Helobdella</taxon>
    </lineage>
</organism>
<evidence type="ECO:0000313" key="9">
    <source>
        <dbReference type="EMBL" id="ESN90164.1"/>
    </source>
</evidence>
<dbReference type="STRING" id="6412.T1FNT9"/>
<dbReference type="PANTHER" id="PTHR43407:SF1">
    <property type="entry name" value="LENGSIN"/>
    <property type="match status" value="1"/>
</dbReference>
<dbReference type="AlphaFoldDB" id="T1FNT9"/>
<dbReference type="InterPro" id="IPR036651">
    <property type="entry name" value="Gln_synt_N_sf"/>
</dbReference>
<protein>
    <recommendedName>
        <fullName evidence="4">Lengsin</fullName>
    </recommendedName>
    <alternativeName>
        <fullName evidence="5">Glutamate-ammonia ligase domain-containing protein 1</fullName>
    </alternativeName>
</protein>
<evidence type="ECO:0000256" key="1">
    <source>
        <dbReference type="ARBA" id="ARBA00009897"/>
    </source>
</evidence>
<reference evidence="11" key="1">
    <citation type="submission" date="2012-12" db="EMBL/GenBank/DDBJ databases">
        <authorList>
            <person name="Hellsten U."/>
            <person name="Grimwood J."/>
            <person name="Chapman J.A."/>
            <person name="Shapiro H."/>
            <person name="Aerts A."/>
            <person name="Otillar R.P."/>
            <person name="Terry A.Y."/>
            <person name="Boore J.L."/>
            <person name="Simakov O."/>
            <person name="Marletaz F."/>
            <person name="Cho S.-J."/>
            <person name="Edsinger-Gonzales E."/>
            <person name="Havlak P."/>
            <person name="Kuo D.-H."/>
            <person name="Larsson T."/>
            <person name="Lv J."/>
            <person name="Arendt D."/>
            <person name="Savage R."/>
            <person name="Osoegawa K."/>
            <person name="de Jong P."/>
            <person name="Lindberg D.R."/>
            <person name="Seaver E.C."/>
            <person name="Weisblat D.A."/>
            <person name="Putnam N.H."/>
            <person name="Grigoriev I.V."/>
            <person name="Rokhsar D.S."/>
        </authorList>
    </citation>
    <scope>NUCLEOTIDE SEQUENCE</scope>
</reference>
<evidence type="ECO:0000313" key="10">
    <source>
        <dbReference type="EnsemblMetazoa" id="HelroP186218"/>
    </source>
</evidence>
<dbReference type="EnsemblMetazoa" id="HelroT186218">
    <property type="protein sequence ID" value="HelroP186218"/>
    <property type="gene ID" value="HelroG186218"/>
</dbReference>
<evidence type="ECO:0000256" key="4">
    <source>
        <dbReference type="ARBA" id="ARBA00039404"/>
    </source>
</evidence>
<reference evidence="10" key="3">
    <citation type="submission" date="2015-06" db="UniProtKB">
        <authorList>
            <consortium name="EnsemblMetazoa"/>
        </authorList>
    </citation>
    <scope>IDENTIFICATION</scope>
</reference>
<dbReference type="EMBL" id="AMQM01008377">
    <property type="status" value="NOT_ANNOTATED_CDS"/>
    <property type="molecule type" value="Genomic_DNA"/>
</dbReference>
<evidence type="ECO:0000259" key="8">
    <source>
        <dbReference type="PROSITE" id="PS51987"/>
    </source>
</evidence>
<dbReference type="RefSeq" id="XP_009031741.1">
    <property type="nucleotide sequence ID" value="XM_009033493.1"/>
</dbReference>
<dbReference type="KEGG" id="hro:HELRODRAFT_186218"/>
<dbReference type="Proteomes" id="UP000015101">
    <property type="component" value="Unassembled WGS sequence"/>
</dbReference>
<dbReference type="Gene3D" id="3.30.590.10">
    <property type="entry name" value="Glutamine synthetase/guanido kinase, catalytic domain"/>
    <property type="match status" value="1"/>
</dbReference>
<dbReference type="GeneID" id="20210486"/>
<keyword evidence="11" id="KW-1185">Reference proteome</keyword>
<dbReference type="SUPFAM" id="SSF55931">
    <property type="entry name" value="Glutamine synthetase/guanido kinase"/>
    <property type="match status" value="1"/>
</dbReference>
<dbReference type="InterPro" id="IPR014746">
    <property type="entry name" value="Gln_synth/guanido_kin_cat_dom"/>
</dbReference>
<sequence>MAEEKFDLKELDDLERRIGGKKLDYIRFEFSDLNGLSRGVTVPRKQVPSALKNGVSFFAGALSITPRADLVFIKELVDLHLPNCTYLPSPHTLQLLPWAGKRTNAGKTEDNQRTIGQVLCESAWIAPFRGGGRMEACPRYLLRKQLDRLDKLGYVFKSAFEVEFTAYNKSTNKPVFPGVDAGSTLVFSQFEDYLLTLDENLQQIGIDASSIVVEHGEGQFEFALEPSDGIKSADSLFRAKHAIKEISHQFGYQATFMSKPTKDASPNGLHLNVSLWKKYADGTLKNAFHDAADKHGLSLLHRYWIAGLIKHGKSLCAFYCPTYNCYKRIHKFMAPDKIDWGVDDRTAAFRAKSSSHAATYCENRIPSGASNPYLVVAATIIAGLDGIINRLDVQPARTDRIDPATTATVGKRRDSVKDNVFPYSLSEALDELENDDIMRECLGEEFIRWFVQMKREGEIETLDNLSEEEQWQKERELYFEFI</sequence>
<dbReference type="InterPro" id="IPR008146">
    <property type="entry name" value="Gln_synth_cat_dom"/>
</dbReference>
<evidence type="ECO:0000256" key="6">
    <source>
        <dbReference type="PROSITE-ProRule" id="PRU01331"/>
    </source>
</evidence>
<dbReference type="Gene3D" id="3.10.20.70">
    <property type="entry name" value="Glutamine synthetase, N-terminal domain"/>
    <property type="match status" value="1"/>
</dbReference>
<dbReference type="OrthoDB" id="77835at2759"/>
<dbReference type="Pfam" id="PF00120">
    <property type="entry name" value="Gln-synt_C"/>
    <property type="match status" value="1"/>
</dbReference>
<dbReference type="GO" id="GO:0016020">
    <property type="term" value="C:membrane"/>
    <property type="evidence" value="ECO:0000318"/>
    <property type="project" value="GO_Central"/>
</dbReference>
<dbReference type="CTD" id="20210486"/>
<name>T1FNT9_HELRO</name>